<comment type="caution">
    <text evidence="1">The sequence shown here is derived from an EMBL/GenBank/DDBJ whole genome shotgun (WGS) entry which is preliminary data.</text>
</comment>
<reference evidence="1" key="1">
    <citation type="journal article" date="2014" name="Front. Microbiol.">
        <title>High frequency of phylogenetically diverse reductive dehalogenase-homologous genes in deep subseafloor sedimentary metagenomes.</title>
        <authorList>
            <person name="Kawai M."/>
            <person name="Futagami T."/>
            <person name="Toyoda A."/>
            <person name="Takaki Y."/>
            <person name="Nishi S."/>
            <person name="Hori S."/>
            <person name="Arai W."/>
            <person name="Tsubouchi T."/>
            <person name="Morono Y."/>
            <person name="Uchiyama I."/>
            <person name="Ito T."/>
            <person name="Fujiyama A."/>
            <person name="Inagaki F."/>
            <person name="Takami H."/>
        </authorList>
    </citation>
    <scope>NUCLEOTIDE SEQUENCE</scope>
    <source>
        <strain evidence="1">Expedition CK06-06</strain>
    </source>
</reference>
<sequence>ESDIIFAHQEFKGCKMGAIISEDGDEWDIDDPFIISGHIHSKQSPQNNIMYPGSSMQVAYGESNENIILIVDYNDGEIELTEQILNIPRKRIVYIDTDSFDQYEPPTTEDEIKITIKGKYTDFKAIKKTSKYKKLVKLGFKISYKHEKLDITTDKKKAEVKDFTNVLESLVKSSSDEFLNKAYDKLLNK</sequence>
<dbReference type="EMBL" id="BARS01002383">
    <property type="protein sequence ID" value="GAF84769.1"/>
    <property type="molecule type" value="Genomic_DNA"/>
</dbReference>
<dbReference type="SUPFAM" id="SSF56300">
    <property type="entry name" value="Metallo-dependent phosphatases"/>
    <property type="match status" value="1"/>
</dbReference>
<dbReference type="Gene3D" id="3.60.21.10">
    <property type="match status" value="1"/>
</dbReference>
<dbReference type="InterPro" id="IPR029052">
    <property type="entry name" value="Metallo-depent_PP-like"/>
</dbReference>
<name>X0SUV2_9ZZZZ</name>
<dbReference type="AlphaFoldDB" id="X0SUV2"/>
<proteinExistence type="predicted"/>
<evidence type="ECO:0008006" key="2">
    <source>
        <dbReference type="Google" id="ProtNLM"/>
    </source>
</evidence>
<gene>
    <name evidence="1" type="ORF">S01H1_04519</name>
</gene>
<evidence type="ECO:0000313" key="1">
    <source>
        <dbReference type="EMBL" id="GAF84769.1"/>
    </source>
</evidence>
<organism evidence="1">
    <name type="scientific">marine sediment metagenome</name>
    <dbReference type="NCBI Taxonomy" id="412755"/>
    <lineage>
        <taxon>unclassified sequences</taxon>
        <taxon>metagenomes</taxon>
        <taxon>ecological metagenomes</taxon>
    </lineage>
</organism>
<protein>
    <recommendedName>
        <fullName evidence="2">Calcineurin-like phosphoesterase domain-containing protein</fullName>
    </recommendedName>
</protein>
<accession>X0SUV2</accession>
<feature type="non-terminal residue" evidence="1">
    <location>
        <position position="1"/>
    </location>
</feature>